<dbReference type="EMBL" id="MU394293">
    <property type="protein sequence ID" value="KAI6089896.1"/>
    <property type="molecule type" value="Genomic_DNA"/>
</dbReference>
<sequence length="151" mass="17337">MPDDSEATPVKSKASLDDLMDRLREERWCEAIYQYSKGYKSPEIFFPVIIRPTTFISSASKLQEYAELQSIPETRTITNIPDSPSEPTGEVTVCVVTEKEASRIRHKSEFEKVLVWFEDEERFAIFVISPKARDEGLGTRDEKARVEDSLK</sequence>
<reference evidence="1 2" key="1">
    <citation type="journal article" date="2022" name="New Phytol.">
        <title>Ecological generalism drives hyperdiversity of secondary metabolite gene clusters in xylarialean endophytes.</title>
        <authorList>
            <person name="Franco M.E.E."/>
            <person name="Wisecaver J.H."/>
            <person name="Arnold A.E."/>
            <person name="Ju Y.M."/>
            <person name="Slot J.C."/>
            <person name="Ahrendt S."/>
            <person name="Moore L.P."/>
            <person name="Eastman K.E."/>
            <person name="Scott K."/>
            <person name="Konkel Z."/>
            <person name="Mondo S.J."/>
            <person name="Kuo A."/>
            <person name="Hayes R.D."/>
            <person name="Haridas S."/>
            <person name="Andreopoulos B."/>
            <person name="Riley R."/>
            <person name="LaButti K."/>
            <person name="Pangilinan J."/>
            <person name="Lipzen A."/>
            <person name="Amirebrahimi M."/>
            <person name="Yan J."/>
            <person name="Adam C."/>
            <person name="Keymanesh K."/>
            <person name="Ng V."/>
            <person name="Louie K."/>
            <person name="Northen T."/>
            <person name="Drula E."/>
            <person name="Henrissat B."/>
            <person name="Hsieh H.M."/>
            <person name="Youens-Clark K."/>
            <person name="Lutzoni F."/>
            <person name="Miadlikowska J."/>
            <person name="Eastwood D.C."/>
            <person name="Hamelin R.C."/>
            <person name="Grigoriev I.V."/>
            <person name="U'Ren J.M."/>
        </authorList>
    </citation>
    <scope>NUCLEOTIDE SEQUENCE [LARGE SCALE GENOMIC DNA]</scope>
    <source>
        <strain evidence="1 2">ER1909</strain>
    </source>
</reference>
<proteinExistence type="predicted"/>
<accession>A0ACC0DAZ1</accession>
<protein>
    <submittedName>
        <fullName evidence="1">Uncharacterized protein</fullName>
    </submittedName>
</protein>
<organism evidence="1 2">
    <name type="scientific">Hypoxylon rubiginosum</name>
    <dbReference type="NCBI Taxonomy" id="110542"/>
    <lineage>
        <taxon>Eukaryota</taxon>
        <taxon>Fungi</taxon>
        <taxon>Dikarya</taxon>
        <taxon>Ascomycota</taxon>
        <taxon>Pezizomycotina</taxon>
        <taxon>Sordariomycetes</taxon>
        <taxon>Xylariomycetidae</taxon>
        <taxon>Xylariales</taxon>
        <taxon>Hypoxylaceae</taxon>
        <taxon>Hypoxylon</taxon>
    </lineage>
</organism>
<evidence type="ECO:0000313" key="1">
    <source>
        <dbReference type="EMBL" id="KAI6089896.1"/>
    </source>
</evidence>
<dbReference type="Proteomes" id="UP001497680">
    <property type="component" value="Unassembled WGS sequence"/>
</dbReference>
<comment type="caution">
    <text evidence="1">The sequence shown here is derived from an EMBL/GenBank/DDBJ whole genome shotgun (WGS) entry which is preliminary data.</text>
</comment>
<keyword evidence="2" id="KW-1185">Reference proteome</keyword>
<name>A0ACC0DAZ1_9PEZI</name>
<gene>
    <name evidence="1" type="ORF">F4821DRAFT_256465</name>
</gene>
<evidence type="ECO:0000313" key="2">
    <source>
        <dbReference type="Proteomes" id="UP001497680"/>
    </source>
</evidence>